<feature type="domain" description="Uracil-DNA glycosylase-like" evidence="10">
    <location>
        <begin position="78"/>
        <end position="224"/>
    </location>
</feature>
<dbReference type="PANTHER" id="PTHR33693:SF9">
    <property type="entry name" value="TYPE-4 URACIL-DNA GLYCOSYLASE"/>
    <property type="match status" value="1"/>
</dbReference>
<dbReference type="InterPro" id="IPR051536">
    <property type="entry name" value="UDG_Type-4/5"/>
</dbReference>
<dbReference type="GO" id="GO:0097506">
    <property type="term" value="F:deaminated base DNA N-glycosylase activity"/>
    <property type="evidence" value="ECO:0007669"/>
    <property type="project" value="UniProtKB-ARBA"/>
</dbReference>
<proteinExistence type="inferred from homology"/>
<keyword evidence="4" id="KW-0479">Metal-binding</keyword>
<keyword evidence="3" id="KW-0004">4Fe-4S</keyword>
<keyword evidence="9" id="KW-0234">DNA repair</keyword>
<dbReference type="GO" id="GO:0046872">
    <property type="term" value="F:metal ion binding"/>
    <property type="evidence" value="ECO:0007669"/>
    <property type="project" value="UniProtKB-KW"/>
</dbReference>
<dbReference type="Pfam" id="PF03167">
    <property type="entry name" value="UDG"/>
    <property type="match status" value="1"/>
</dbReference>
<evidence type="ECO:0000313" key="12">
    <source>
        <dbReference type="Proteomes" id="UP000235460"/>
    </source>
</evidence>
<dbReference type="CDD" id="cd10030">
    <property type="entry name" value="UDG-F4_TTUDGA_SPO1dp_like"/>
    <property type="match status" value="1"/>
</dbReference>
<keyword evidence="5" id="KW-0227">DNA damage</keyword>
<evidence type="ECO:0000256" key="6">
    <source>
        <dbReference type="ARBA" id="ARBA00022801"/>
    </source>
</evidence>
<comment type="similarity">
    <text evidence="1">Belongs to the uracil-DNA glycosylase (UDG) superfamily. Type 4 (UDGa) family.</text>
</comment>
<reference evidence="11 12" key="1">
    <citation type="submission" date="2018-01" db="EMBL/GenBank/DDBJ databases">
        <title>Metagenomic assembled genomes from two thermal pools in the Uzon Caldera, Kamchatka, Russia.</title>
        <authorList>
            <person name="Wilkins L."/>
            <person name="Ettinger C."/>
        </authorList>
    </citation>
    <scope>NUCLEOTIDE SEQUENCE [LARGE SCALE GENOMIC DNA]</scope>
    <source>
        <strain evidence="11">ZAV-08</strain>
    </source>
</reference>
<evidence type="ECO:0000256" key="2">
    <source>
        <dbReference type="ARBA" id="ARBA00019403"/>
    </source>
</evidence>
<evidence type="ECO:0000313" key="11">
    <source>
        <dbReference type="EMBL" id="PMP65042.1"/>
    </source>
</evidence>
<dbReference type="EMBL" id="PNIK01000105">
    <property type="protein sequence ID" value="PMP65042.1"/>
    <property type="molecule type" value="Genomic_DNA"/>
</dbReference>
<keyword evidence="8" id="KW-0411">Iron-sulfur</keyword>
<protein>
    <recommendedName>
        <fullName evidence="2">Type-4 uracil-DNA glycosylase</fullName>
    </recommendedName>
</protein>
<dbReference type="GO" id="GO:0006281">
    <property type="term" value="P:DNA repair"/>
    <property type="evidence" value="ECO:0007669"/>
    <property type="project" value="UniProtKB-KW"/>
</dbReference>
<dbReference type="NCBIfam" id="TIGR00758">
    <property type="entry name" value="UDG_fam4"/>
    <property type="match status" value="1"/>
</dbReference>
<sequence>MKFIYIIFIKIMDLVKEIKKYFLYLNELGFNYIPANKNFKKLLQNNTYLSENTLEKLKNTLVNCEKCPLHRVRKQPIWGEGNLEAKLMLISEFPDKDEDFYGKPFVGIMEELLEKILKSINLTRKDFFITHAVKCKTPGGRPPESEEISACKTYLLKQVKLIKPKLILALGFTPPKIFFNNTPTFSSVRGQPIKLKDFIILFTYHPSYILKNPAVKRLLWEDLQKFRKLYEEIFRIS</sequence>
<dbReference type="AlphaFoldDB" id="A0A2N7PLV7"/>
<evidence type="ECO:0000259" key="10">
    <source>
        <dbReference type="SMART" id="SM00986"/>
    </source>
</evidence>
<keyword evidence="6" id="KW-0378">Hydrolase</keyword>
<dbReference type="PANTHER" id="PTHR33693">
    <property type="entry name" value="TYPE-5 URACIL-DNA GLYCOSYLASE"/>
    <property type="match status" value="1"/>
</dbReference>
<name>A0A2N7PLV7_9BACT</name>
<evidence type="ECO:0000256" key="7">
    <source>
        <dbReference type="ARBA" id="ARBA00023004"/>
    </source>
</evidence>
<gene>
    <name evidence="11" type="ORF">C0190_07240</name>
</gene>
<evidence type="ECO:0000256" key="9">
    <source>
        <dbReference type="ARBA" id="ARBA00023204"/>
    </source>
</evidence>
<dbReference type="InterPro" id="IPR005122">
    <property type="entry name" value="Uracil-DNA_glycosylase-like"/>
</dbReference>
<evidence type="ECO:0000256" key="1">
    <source>
        <dbReference type="ARBA" id="ARBA00006521"/>
    </source>
</evidence>
<comment type="caution">
    <text evidence="11">The sequence shown here is derived from an EMBL/GenBank/DDBJ whole genome shotgun (WGS) entry which is preliminary data.</text>
</comment>
<evidence type="ECO:0000256" key="5">
    <source>
        <dbReference type="ARBA" id="ARBA00022763"/>
    </source>
</evidence>
<keyword evidence="7" id="KW-0408">Iron</keyword>
<dbReference type="SMART" id="SM00986">
    <property type="entry name" value="UDG"/>
    <property type="match status" value="1"/>
</dbReference>
<dbReference type="SUPFAM" id="SSF52141">
    <property type="entry name" value="Uracil-DNA glycosylase-like"/>
    <property type="match status" value="1"/>
</dbReference>
<dbReference type="SMART" id="SM00987">
    <property type="entry name" value="UreE_C"/>
    <property type="match status" value="1"/>
</dbReference>
<dbReference type="Proteomes" id="UP000235460">
    <property type="component" value="Unassembled WGS sequence"/>
</dbReference>
<evidence type="ECO:0000256" key="4">
    <source>
        <dbReference type="ARBA" id="ARBA00022723"/>
    </source>
</evidence>
<dbReference type="Gene3D" id="3.40.470.10">
    <property type="entry name" value="Uracil-DNA glycosylase-like domain"/>
    <property type="match status" value="1"/>
</dbReference>
<dbReference type="InterPro" id="IPR036895">
    <property type="entry name" value="Uracil-DNA_glycosylase-like_sf"/>
</dbReference>
<evidence type="ECO:0000256" key="8">
    <source>
        <dbReference type="ARBA" id="ARBA00023014"/>
    </source>
</evidence>
<evidence type="ECO:0000256" key="3">
    <source>
        <dbReference type="ARBA" id="ARBA00022485"/>
    </source>
</evidence>
<accession>A0A2N7PLV7</accession>
<organism evidence="11 12">
    <name type="scientific">Thermodesulfobacterium geofontis</name>
    <dbReference type="NCBI Taxonomy" id="1295609"/>
    <lineage>
        <taxon>Bacteria</taxon>
        <taxon>Pseudomonadati</taxon>
        <taxon>Thermodesulfobacteriota</taxon>
        <taxon>Thermodesulfobacteria</taxon>
        <taxon>Thermodesulfobacteriales</taxon>
        <taxon>Thermodesulfobacteriaceae</taxon>
        <taxon>Thermodesulfobacterium</taxon>
    </lineage>
</organism>
<dbReference type="InterPro" id="IPR005273">
    <property type="entry name" value="Ura-DNA_glyco_family4"/>
</dbReference>
<dbReference type="GO" id="GO:0051539">
    <property type="term" value="F:4 iron, 4 sulfur cluster binding"/>
    <property type="evidence" value="ECO:0007669"/>
    <property type="project" value="UniProtKB-KW"/>
</dbReference>